<comment type="caution">
    <text evidence="3">The sequence shown here is derived from an EMBL/GenBank/DDBJ whole genome shotgun (WGS) entry which is preliminary data.</text>
</comment>
<accession>A0A438FEZ0</accession>
<dbReference type="AlphaFoldDB" id="A0A438FEZ0"/>
<feature type="compositionally biased region" description="Basic and acidic residues" evidence="2">
    <location>
        <begin position="87"/>
        <end position="109"/>
    </location>
</feature>
<dbReference type="EMBL" id="QGNW01000945">
    <property type="protein sequence ID" value="RVW58532.1"/>
    <property type="molecule type" value="Genomic_DNA"/>
</dbReference>
<reference evidence="3 4" key="1">
    <citation type="journal article" date="2018" name="PLoS Genet.">
        <title>Population sequencing reveals clonal diversity and ancestral inbreeding in the grapevine cultivar Chardonnay.</title>
        <authorList>
            <person name="Roach M.J."/>
            <person name="Johnson D.L."/>
            <person name="Bohlmann J."/>
            <person name="van Vuuren H.J."/>
            <person name="Jones S.J."/>
            <person name="Pretorius I.S."/>
            <person name="Schmidt S.A."/>
            <person name="Borneman A.R."/>
        </authorList>
    </citation>
    <scope>NUCLEOTIDE SEQUENCE [LARGE SCALE GENOMIC DNA]</scope>
    <source>
        <strain evidence="4">cv. Chardonnay</strain>
        <tissue evidence="3">Leaf</tissue>
    </source>
</reference>
<sequence length="235" mass="26839">MSTPSRSRSFAKGKEGYFEWRDNMERRQRENERQVQALLQETRRLKEENDVLRIQVFSEPPCYQQPRNSCFNQEAMHPRDASPLLDAHAEWPREAPRPIRHEQREESSDSTRVSSKRKCEKRPQISDAMRSWLGPQAPSKNRPCTAATPASHPRPSASPVSQGHATHQSVLRVSRDPLNAAPPGSISKRLDDMLSTPFSSRIINYEPPQGFIVLKFSIMMDLVIYSTISCTIVSL</sequence>
<evidence type="ECO:0000256" key="1">
    <source>
        <dbReference type="SAM" id="Coils"/>
    </source>
</evidence>
<evidence type="ECO:0000313" key="4">
    <source>
        <dbReference type="Proteomes" id="UP000288805"/>
    </source>
</evidence>
<feature type="region of interest" description="Disordered" evidence="2">
    <location>
        <begin position="63"/>
        <end position="168"/>
    </location>
</feature>
<name>A0A438FEZ0_VITVI</name>
<proteinExistence type="predicted"/>
<feature type="coiled-coil region" evidence="1">
    <location>
        <begin position="21"/>
        <end position="55"/>
    </location>
</feature>
<keyword evidence="1" id="KW-0175">Coiled coil</keyword>
<organism evidence="3 4">
    <name type="scientific">Vitis vinifera</name>
    <name type="common">Grape</name>
    <dbReference type="NCBI Taxonomy" id="29760"/>
    <lineage>
        <taxon>Eukaryota</taxon>
        <taxon>Viridiplantae</taxon>
        <taxon>Streptophyta</taxon>
        <taxon>Embryophyta</taxon>
        <taxon>Tracheophyta</taxon>
        <taxon>Spermatophyta</taxon>
        <taxon>Magnoliopsida</taxon>
        <taxon>eudicotyledons</taxon>
        <taxon>Gunneridae</taxon>
        <taxon>Pentapetalae</taxon>
        <taxon>rosids</taxon>
        <taxon>Vitales</taxon>
        <taxon>Vitaceae</taxon>
        <taxon>Viteae</taxon>
        <taxon>Vitis</taxon>
    </lineage>
</organism>
<evidence type="ECO:0000313" key="3">
    <source>
        <dbReference type="EMBL" id="RVW58532.1"/>
    </source>
</evidence>
<gene>
    <name evidence="3" type="ORF">CK203_107881</name>
</gene>
<dbReference type="Proteomes" id="UP000288805">
    <property type="component" value="Unassembled WGS sequence"/>
</dbReference>
<protein>
    <submittedName>
        <fullName evidence="3">Uncharacterized protein</fullName>
    </submittedName>
</protein>
<evidence type="ECO:0000256" key="2">
    <source>
        <dbReference type="SAM" id="MobiDB-lite"/>
    </source>
</evidence>
<feature type="compositionally biased region" description="Polar residues" evidence="2">
    <location>
        <begin position="158"/>
        <end position="168"/>
    </location>
</feature>